<accession>A0A9D2A8J5</accession>
<dbReference type="SUPFAM" id="SSF49452">
    <property type="entry name" value="Starch-binding domain-like"/>
    <property type="match status" value="1"/>
</dbReference>
<evidence type="ECO:0000313" key="1">
    <source>
        <dbReference type="EMBL" id="HIZ03002.1"/>
    </source>
</evidence>
<evidence type="ECO:0000313" key="2">
    <source>
        <dbReference type="Proteomes" id="UP000824132"/>
    </source>
</evidence>
<dbReference type="AlphaFoldDB" id="A0A9D2A8J5"/>
<protein>
    <submittedName>
        <fullName evidence="1">Uncharacterized protein</fullName>
    </submittedName>
</protein>
<gene>
    <name evidence="1" type="ORF">H9727_01820</name>
</gene>
<comment type="caution">
    <text evidence="1">The sequence shown here is derived from an EMBL/GenBank/DDBJ whole genome shotgun (WGS) entry which is preliminary data.</text>
</comment>
<reference evidence="1" key="1">
    <citation type="journal article" date="2021" name="PeerJ">
        <title>Extensive microbial diversity within the chicken gut microbiome revealed by metagenomics and culture.</title>
        <authorList>
            <person name="Gilroy R."/>
            <person name="Ravi A."/>
            <person name="Getino M."/>
            <person name="Pursley I."/>
            <person name="Horton D.L."/>
            <person name="Alikhan N.F."/>
            <person name="Baker D."/>
            <person name="Gharbi K."/>
            <person name="Hall N."/>
            <person name="Watson M."/>
            <person name="Adriaenssens E.M."/>
            <person name="Foster-Nyarko E."/>
            <person name="Jarju S."/>
            <person name="Secka A."/>
            <person name="Antonio M."/>
            <person name="Oren A."/>
            <person name="Chaudhuri R.R."/>
            <person name="La Ragione R."/>
            <person name="Hildebrand F."/>
            <person name="Pallen M.J."/>
        </authorList>
    </citation>
    <scope>NUCLEOTIDE SEQUENCE</scope>
    <source>
        <strain evidence="1">CHK187-5294</strain>
    </source>
</reference>
<dbReference type="EMBL" id="DXCL01000009">
    <property type="protein sequence ID" value="HIZ03002.1"/>
    <property type="molecule type" value="Genomic_DNA"/>
</dbReference>
<dbReference type="GO" id="GO:0030246">
    <property type="term" value="F:carbohydrate binding"/>
    <property type="evidence" value="ECO:0007669"/>
    <property type="project" value="InterPro"/>
</dbReference>
<proteinExistence type="predicted"/>
<name>A0A9D2A8J5_9FIRM</name>
<dbReference type="Gene3D" id="2.60.40.1120">
    <property type="entry name" value="Carboxypeptidase-like, regulatory domain"/>
    <property type="match status" value="1"/>
</dbReference>
<reference evidence="1" key="2">
    <citation type="submission" date="2021-04" db="EMBL/GenBank/DDBJ databases">
        <authorList>
            <person name="Gilroy R."/>
        </authorList>
    </citation>
    <scope>NUCLEOTIDE SEQUENCE</scope>
    <source>
        <strain evidence="1">CHK187-5294</strain>
    </source>
</reference>
<feature type="non-terminal residue" evidence="1">
    <location>
        <position position="1"/>
    </location>
</feature>
<dbReference type="Proteomes" id="UP000824132">
    <property type="component" value="Unassembled WGS sequence"/>
</dbReference>
<dbReference type="InterPro" id="IPR013784">
    <property type="entry name" value="Carb-bd-like_fold"/>
</dbReference>
<sequence>ALVETEKNVYVFEAKASGTISVRFEMSYLVTGKYLYETGLFSAGDTVSVRSPDTGVIGTASEGEFSIRLPDGTHRLVLSSNRFSEVEKEVKVSGGDVTIEDALVFTQIAFTDGTYLDNTGSGLLKSEEYKQFNGASLKNFYVEADVERVDQGEAVAGIYFYAGSASPAKVFVFENLDTHMFKIRITRGTGWYDRSDRDYETAIPYKAACRLSVMVYGEAIYVGIDDNWTKIVSDTAYVPNVNNTDFDAATVWNAEQEKTFGIFANGSCSDGFPVENVRYGEANQTLADKIEEALQA</sequence>
<organism evidence="1 2">
    <name type="scientific">Candidatus Borkfalkia avistercoris</name>
    <dbReference type="NCBI Taxonomy" id="2838504"/>
    <lineage>
        <taxon>Bacteria</taxon>
        <taxon>Bacillati</taxon>
        <taxon>Bacillota</taxon>
        <taxon>Clostridia</taxon>
        <taxon>Christensenellales</taxon>
        <taxon>Christensenellaceae</taxon>
        <taxon>Candidatus Borkfalkia</taxon>
    </lineage>
</organism>